<dbReference type="Pfam" id="PF03547">
    <property type="entry name" value="Mem_trans"/>
    <property type="match status" value="1"/>
</dbReference>
<proteinExistence type="inferred from homology"/>
<dbReference type="eggNOG" id="COG0679">
    <property type="taxonomic scope" value="Bacteria"/>
</dbReference>
<name>A0A239TA92_9FIRM</name>
<keyword evidence="10" id="KW-1185">Reference proteome</keyword>
<organism evidence="9 10">
    <name type="scientific">Megamonas hypermegale</name>
    <dbReference type="NCBI Taxonomy" id="158847"/>
    <lineage>
        <taxon>Bacteria</taxon>
        <taxon>Bacillati</taxon>
        <taxon>Bacillota</taxon>
        <taxon>Negativicutes</taxon>
        <taxon>Selenomonadales</taxon>
        <taxon>Selenomonadaceae</taxon>
        <taxon>Megamonas</taxon>
    </lineage>
</organism>
<accession>A0A239TA92</accession>
<keyword evidence="7 8" id="KW-0472">Membrane</keyword>
<dbReference type="PANTHER" id="PTHR36838:SF3">
    <property type="entry name" value="TRANSPORTER AUXIN EFFLUX CARRIER EC FAMILY"/>
    <property type="match status" value="1"/>
</dbReference>
<protein>
    <submittedName>
        <fullName evidence="9">Auxin efflux carrier</fullName>
    </submittedName>
</protein>
<feature type="transmembrane region" description="Helical" evidence="8">
    <location>
        <begin position="99"/>
        <end position="121"/>
    </location>
</feature>
<keyword evidence="3" id="KW-0813">Transport</keyword>
<feature type="transmembrane region" description="Helical" evidence="8">
    <location>
        <begin position="203"/>
        <end position="223"/>
    </location>
</feature>
<feature type="transmembrane region" description="Helical" evidence="8">
    <location>
        <begin position="171"/>
        <end position="191"/>
    </location>
</feature>
<comment type="similarity">
    <text evidence="2">Belongs to the auxin efflux carrier (TC 2.A.69) family.</text>
</comment>
<dbReference type="GeneID" id="78506124"/>
<dbReference type="InterPro" id="IPR004776">
    <property type="entry name" value="Mem_transp_PIN-like"/>
</dbReference>
<keyword evidence="5 8" id="KW-0812">Transmembrane</keyword>
<dbReference type="Gene3D" id="1.20.1530.20">
    <property type="match status" value="1"/>
</dbReference>
<dbReference type="GO" id="GO:0005886">
    <property type="term" value="C:plasma membrane"/>
    <property type="evidence" value="ECO:0007669"/>
    <property type="project" value="UniProtKB-SubCell"/>
</dbReference>
<evidence type="ECO:0000256" key="1">
    <source>
        <dbReference type="ARBA" id="ARBA00004651"/>
    </source>
</evidence>
<evidence type="ECO:0000256" key="8">
    <source>
        <dbReference type="SAM" id="Phobius"/>
    </source>
</evidence>
<evidence type="ECO:0000313" key="9">
    <source>
        <dbReference type="EMBL" id="SNU93773.1"/>
    </source>
</evidence>
<dbReference type="PANTHER" id="PTHR36838">
    <property type="entry name" value="AUXIN EFFLUX CARRIER FAMILY PROTEIN"/>
    <property type="match status" value="1"/>
</dbReference>
<keyword evidence="4" id="KW-1003">Cell membrane</keyword>
<feature type="transmembrane region" description="Helical" evidence="8">
    <location>
        <begin position="264"/>
        <end position="286"/>
    </location>
</feature>
<evidence type="ECO:0000256" key="5">
    <source>
        <dbReference type="ARBA" id="ARBA00022692"/>
    </source>
</evidence>
<evidence type="ECO:0000256" key="6">
    <source>
        <dbReference type="ARBA" id="ARBA00022989"/>
    </source>
</evidence>
<feature type="transmembrane region" description="Helical" evidence="8">
    <location>
        <begin position="235"/>
        <end position="258"/>
    </location>
</feature>
<dbReference type="AlphaFoldDB" id="A0A239TA92"/>
<feature type="transmembrane region" description="Helical" evidence="8">
    <location>
        <begin position="293"/>
        <end position="315"/>
    </location>
</feature>
<dbReference type="InterPro" id="IPR038770">
    <property type="entry name" value="Na+/solute_symporter_sf"/>
</dbReference>
<keyword evidence="6 8" id="KW-1133">Transmembrane helix</keyword>
<reference evidence="9 10" key="1">
    <citation type="submission" date="2017-06" db="EMBL/GenBank/DDBJ databases">
        <authorList>
            <consortium name="Pathogen Informatics"/>
        </authorList>
    </citation>
    <scope>NUCLEOTIDE SEQUENCE [LARGE SCALE GENOMIC DNA]</scope>
    <source>
        <strain evidence="9 10">NCTC10570</strain>
    </source>
</reference>
<feature type="transmembrane region" description="Helical" evidence="8">
    <location>
        <begin position="42"/>
        <end position="59"/>
    </location>
</feature>
<feature type="transmembrane region" description="Helical" evidence="8">
    <location>
        <begin position="65"/>
        <end position="87"/>
    </location>
</feature>
<evidence type="ECO:0000256" key="4">
    <source>
        <dbReference type="ARBA" id="ARBA00022475"/>
    </source>
</evidence>
<evidence type="ECO:0000256" key="7">
    <source>
        <dbReference type="ARBA" id="ARBA00023136"/>
    </source>
</evidence>
<evidence type="ECO:0000256" key="2">
    <source>
        <dbReference type="ARBA" id="ARBA00010145"/>
    </source>
</evidence>
<feature type="transmembrane region" description="Helical" evidence="8">
    <location>
        <begin position="6"/>
        <end position="26"/>
    </location>
</feature>
<sequence length="321" mass="36169">MDEAQLRFFFVFTDLIAPLVVGYLCRRFNVISDKFCNKLIKLNIRIIVSILSFLSFWTLKISLDLLWLPIFGILACVVPGIIAKFTFASSYKNLNDRGAYMMASMLSNIGTLSGLCAFIVYGIQGFAYLQIVAMFQTLFTLCVCFPLANYYHNKAISRTRKHNAQISIRALLFNLNQLPVLAMIIGFILAINDVAKPQICYDIFNLLVHIGAWAGLLPVGYITKFDKAKYFLRKTIDIAVVKFIVLPIIAYFVVINIFDDPVLIGSMIIAFSAPTAINAVLACSIYKLNVNIAISSFISTTIIFLFIIFPLYFFVIKDLLM</sequence>
<evidence type="ECO:0000313" key="10">
    <source>
        <dbReference type="Proteomes" id="UP000215383"/>
    </source>
</evidence>
<feature type="transmembrane region" description="Helical" evidence="8">
    <location>
        <begin position="127"/>
        <end position="151"/>
    </location>
</feature>
<evidence type="ECO:0000256" key="3">
    <source>
        <dbReference type="ARBA" id="ARBA00022448"/>
    </source>
</evidence>
<dbReference type="EMBL" id="LT906446">
    <property type="protein sequence ID" value="SNU93773.1"/>
    <property type="molecule type" value="Genomic_DNA"/>
</dbReference>
<dbReference type="RefSeq" id="WP_027890395.1">
    <property type="nucleotide sequence ID" value="NZ_CASFMS010000022.1"/>
</dbReference>
<gene>
    <name evidence="9" type="ORF">SAMEA4364220_00077</name>
</gene>
<dbReference type="GO" id="GO:0055085">
    <property type="term" value="P:transmembrane transport"/>
    <property type="evidence" value="ECO:0007669"/>
    <property type="project" value="InterPro"/>
</dbReference>
<comment type="subcellular location">
    <subcellularLocation>
        <location evidence="1">Cell membrane</location>
        <topology evidence="1">Multi-pass membrane protein</topology>
    </subcellularLocation>
</comment>
<dbReference type="Proteomes" id="UP000215383">
    <property type="component" value="Chromosome 1"/>
</dbReference>